<proteinExistence type="predicted"/>
<organism evidence="2 3">
    <name type="scientific">Rhodococcus opacus</name>
    <name type="common">Nocardia opaca</name>
    <dbReference type="NCBI Taxonomy" id="37919"/>
    <lineage>
        <taxon>Bacteria</taxon>
        <taxon>Bacillati</taxon>
        <taxon>Actinomycetota</taxon>
        <taxon>Actinomycetes</taxon>
        <taxon>Mycobacteriales</taxon>
        <taxon>Nocardiaceae</taxon>
        <taxon>Rhodococcus</taxon>
    </lineage>
</organism>
<protein>
    <submittedName>
        <fullName evidence="2">Uncharacterized protein</fullName>
    </submittedName>
</protein>
<dbReference type="Proteomes" id="UP000186108">
    <property type="component" value="Chromosome"/>
</dbReference>
<reference evidence="2 3" key="1">
    <citation type="submission" date="2014-07" db="EMBL/GenBank/DDBJ databases">
        <authorList>
            <person name="Zhang J.E."/>
            <person name="Yang H."/>
            <person name="Guo J."/>
            <person name="Deng Z."/>
            <person name="Luo H."/>
            <person name="Luo M."/>
            <person name="Zhao B."/>
        </authorList>
    </citation>
    <scope>NUCLEOTIDE SEQUENCE [LARGE SCALE GENOMIC DNA]</scope>
    <source>
        <strain evidence="2 3">1CP</strain>
    </source>
</reference>
<evidence type="ECO:0000256" key="1">
    <source>
        <dbReference type="SAM" id="MobiDB-lite"/>
    </source>
</evidence>
<dbReference type="RefSeq" id="WP_196775194.1">
    <property type="nucleotide sequence ID" value="NZ_CP009111.1"/>
</dbReference>
<accession>A0A1B1KCT2</accession>
<dbReference type="AlphaFoldDB" id="A0A1B1KCT2"/>
<dbReference type="EMBL" id="CP009111">
    <property type="protein sequence ID" value="ANS30389.1"/>
    <property type="molecule type" value="Genomic_DNA"/>
</dbReference>
<gene>
    <name evidence="2" type="ORF">R1CP_28795</name>
</gene>
<evidence type="ECO:0000313" key="3">
    <source>
        <dbReference type="Proteomes" id="UP000186108"/>
    </source>
</evidence>
<feature type="region of interest" description="Disordered" evidence="1">
    <location>
        <begin position="1"/>
        <end position="25"/>
    </location>
</feature>
<evidence type="ECO:0000313" key="2">
    <source>
        <dbReference type="EMBL" id="ANS30389.1"/>
    </source>
</evidence>
<dbReference type="PATRIC" id="fig|37919.13.peg.6025"/>
<name>A0A1B1KCT2_RHOOP</name>
<sequence>MHSSRTQATPAHGPAARTGTMSTEEIKAHLEAMFAPDYTEPGAAIGCDEPGPGQRTR</sequence>